<dbReference type="PANTHER" id="PTHR12537">
    <property type="entry name" value="RNA BINDING PROTEIN PUMILIO-RELATED"/>
    <property type="match status" value="1"/>
</dbReference>
<dbReference type="GO" id="GO:0005737">
    <property type="term" value="C:cytoplasm"/>
    <property type="evidence" value="ECO:0007669"/>
    <property type="project" value="TreeGrafter"/>
</dbReference>
<dbReference type="SUPFAM" id="SSF48371">
    <property type="entry name" value="ARM repeat"/>
    <property type="match status" value="1"/>
</dbReference>
<dbReference type="InterPro" id="IPR033712">
    <property type="entry name" value="Pumilio_RNA-bd"/>
</dbReference>
<dbReference type="Gene3D" id="1.25.10.10">
    <property type="entry name" value="Leucine-rich Repeat Variant"/>
    <property type="match status" value="1"/>
</dbReference>
<dbReference type="EMBL" id="CAEKDK010000001">
    <property type="protein sequence ID" value="CAB4266254.1"/>
    <property type="molecule type" value="Genomic_DNA"/>
</dbReference>
<evidence type="ECO:0000256" key="1">
    <source>
        <dbReference type="ARBA" id="ARBA00022737"/>
    </source>
</evidence>
<dbReference type="Proteomes" id="UP000507222">
    <property type="component" value="Unassembled WGS sequence"/>
</dbReference>
<evidence type="ECO:0000313" key="8">
    <source>
        <dbReference type="Proteomes" id="UP000507222"/>
    </source>
</evidence>
<dbReference type="PROSITE" id="PS50302">
    <property type="entry name" value="PUM"/>
    <property type="match status" value="6"/>
</dbReference>
<dbReference type="FunFam" id="1.25.10.10:FF:000237">
    <property type="entry name" value="Pumilio homolog 9"/>
    <property type="match status" value="1"/>
</dbReference>
<dbReference type="PROSITE" id="PS50303">
    <property type="entry name" value="PUM_HD"/>
    <property type="match status" value="1"/>
</dbReference>
<keyword evidence="1" id="KW-0677">Repeat</keyword>
<dbReference type="AlphaFoldDB" id="A0A6J5TS08"/>
<evidence type="ECO:0000256" key="2">
    <source>
        <dbReference type="ARBA" id="ARBA00022845"/>
    </source>
</evidence>
<dbReference type="InterPro" id="IPR033133">
    <property type="entry name" value="PUM-HD"/>
</dbReference>
<dbReference type="InterPro" id="IPR011989">
    <property type="entry name" value="ARM-like"/>
</dbReference>
<dbReference type="Pfam" id="PF00806">
    <property type="entry name" value="PUF"/>
    <property type="match status" value="8"/>
</dbReference>
<dbReference type="InterPro" id="IPR001313">
    <property type="entry name" value="Pumilio_RNA-bd_rpt"/>
</dbReference>
<name>A0A6J5TS08_PRUAR</name>
<organism evidence="7 8">
    <name type="scientific">Prunus armeniaca</name>
    <name type="common">Apricot</name>
    <name type="synonym">Armeniaca vulgaris</name>
    <dbReference type="NCBI Taxonomy" id="36596"/>
    <lineage>
        <taxon>Eukaryota</taxon>
        <taxon>Viridiplantae</taxon>
        <taxon>Streptophyta</taxon>
        <taxon>Embryophyta</taxon>
        <taxon>Tracheophyta</taxon>
        <taxon>Spermatophyta</taxon>
        <taxon>Magnoliopsida</taxon>
        <taxon>eudicotyledons</taxon>
        <taxon>Gunneridae</taxon>
        <taxon>Pentapetalae</taxon>
        <taxon>rosids</taxon>
        <taxon>fabids</taxon>
        <taxon>Rosales</taxon>
        <taxon>Rosaceae</taxon>
        <taxon>Amygdaloideae</taxon>
        <taxon>Amygdaleae</taxon>
        <taxon>Prunus</taxon>
    </lineage>
</organism>
<feature type="repeat" description="Pumilio" evidence="5">
    <location>
        <begin position="191"/>
        <end position="227"/>
    </location>
</feature>
<feature type="repeat" description="Pumilio" evidence="5">
    <location>
        <begin position="154"/>
        <end position="190"/>
    </location>
</feature>
<evidence type="ECO:0000313" key="7">
    <source>
        <dbReference type="EMBL" id="CAB4266254.1"/>
    </source>
</evidence>
<protein>
    <recommendedName>
        <fullName evidence="6">PUM-HD domain-containing protein</fullName>
    </recommendedName>
</protein>
<feature type="repeat" description="Pumilio" evidence="5">
    <location>
        <begin position="376"/>
        <end position="412"/>
    </location>
</feature>
<sequence>MEGFRCFLDTASLRIPQSPLPECMSGSSSQNPIGESHFDQTLEAAFSRLKVSSFCRQPQLSRFDGDCSNGSVIKYPTNDHGLGGENFIPFCNDELQSLNLNSGGNGVPSHLGLQNCWVQSDIDCSNGFVSNLNQHSDNSPHWLQASLNGWSVADLRGRVAFLATDQDGCRCLQRAMEAVPNKELIDLIFLEVLEHVATLMLDPHGNYVVQKLVEVCSEEQRTQMLLMLTKKNDLQLICISLDTRGTRSVQKLLKYVTTKEQITLIMRALSPGVVALSKNSNGQHVIEHCLEHFSVQDNEHLLHVVANNCCGIAKDKSGCCVLQKCVEHSNGKNRERLVAAITAKAIVLAVDRYGNYVLQHLLGLRMPQITENLLRQLRGSYMSLSCNKYGSNVVEKCLLDSGEEQSSQIIFELLTNRNVSMLLLHPFGNYVIQTALSVSKGVYHDALFNLVQLNSHVMRGNYYGQKCFFSLLFNVTLVGMQGFVHWSSWIGANLRGIVSLLVSSSYGYKASVSDAIVFDMREIFTLKL</sequence>
<dbReference type="SMART" id="SM00025">
    <property type="entry name" value="Pumilio"/>
    <property type="match status" value="8"/>
</dbReference>
<proteinExistence type="predicted"/>
<evidence type="ECO:0000256" key="4">
    <source>
        <dbReference type="ARBA" id="ARBA00058490"/>
    </source>
</evidence>
<dbReference type="InterPro" id="IPR016024">
    <property type="entry name" value="ARM-type_fold"/>
</dbReference>
<evidence type="ECO:0000259" key="6">
    <source>
        <dbReference type="PROSITE" id="PS50303"/>
    </source>
</evidence>
<feature type="domain" description="PUM-HD" evidence="6">
    <location>
        <begin position="128"/>
        <end position="475"/>
    </location>
</feature>
<feature type="repeat" description="Pumilio" evidence="5">
    <location>
        <begin position="303"/>
        <end position="339"/>
    </location>
</feature>
<dbReference type="PANTHER" id="PTHR12537:SF63">
    <property type="entry name" value="PUMILIO HOMOLOG 15"/>
    <property type="match status" value="1"/>
</dbReference>
<dbReference type="GO" id="GO:0006417">
    <property type="term" value="P:regulation of translation"/>
    <property type="evidence" value="ECO:0007669"/>
    <property type="project" value="UniProtKB-KW"/>
</dbReference>
<dbReference type="CDD" id="cd07920">
    <property type="entry name" value="Pumilio"/>
    <property type="match status" value="1"/>
</dbReference>
<evidence type="ECO:0000256" key="3">
    <source>
        <dbReference type="ARBA" id="ARBA00022884"/>
    </source>
</evidence>
<evidence type="ECO:0000256" key="5">
    <source>
        <dbReference type="PROSITE-ProRule" id="PRU00317"/>
    </source>
</evidence>
<comment type="function">
    <text evidence="4">Sequence-specific RNA-binding protein that regulates translation and mRNA stability by binding the 3'-UTR of target mRNAs.</text>
</comment>
<keyword evidence="2" id="KW-0810">Translation regulation</keyword>
<keyword evidence="3" id="KW-0694">RNA-binding</keyword>
<accession>A0A6J5TS08</accession>
<feature type="repeat" description="Pumilio" evidence="5">
    <location>
        <begin position="340"/>
        <end position="375"/>
    </location>
</feature>
<feature type="repeat" description="Pumilio" evidence="5">
    <location>
        <begin position="413"/>
        <end position="449"/>
    </location>
</feature>
<reference evidence="7 8" key="1">
    <citation type="submission" date="2020-05" db="EMBL/GenBank/DDBJ databases">
        <authorList>
            <person name="Campoy J."/>
            <person name="Schneeberger K."/>
            <person name="Spophaly S."/>
        </authorList>
    </citation>
    <scope>NUCLEOTIDE SEQUENCE [LARGE SCALE GENOMIC DNA]</scope>
    <source>
        <strain evidence="7">PruArmRojPasFocal</strain>
    </source>
</reference>
<gene>
    <name evidence="7" type="ORF">CURHAP_LOCUS8512</name>
</gene>
<dbReference type="GO" id="GO:0003729">
    <property type="term" value="F:mRNA binding"/>
    <property type="evidence" value="ECO:0007669"/>
    <property type="project" value="TreeGrafter"/>
</dbReference>